<gene>
    <name evidence="1" type="ORF">EMCG_09768</name>
</gene>
<reference evidence="2" key="1">
    <citation type="journal article" date="2015" name="PLoS Genet.">
        <title>The dynamic genome and transcriptome of the human fungal pathogen Blastomyces and close relative Emmonsia.</title>
        <authorList>
            <person name="Munoz J.F."/>
            <person name="Gauthier G.M."/>
            <person name="Desjardins C.A."/>
            <person name="Gallo J.E."/>
            <person name="Holder J."/>
            <person name="Sullivan T.D."/>
            <person name="Marty A.J."/>
            <person name="Carmen J.C."/>
            <person name="Chen Z."/>
            <person name="Ding L."/>
            <person name="Gujja S."/>
            <person name="Magrini V."/>
            <person name="Misas E."/>
            <person name="Mitreva M."/>
            <person name="Priest M."/>
            <person name="Saif S."/>
            <person name="Whiston E.A."/>
            <person name="Young S."/>
            <person name="Zeng Q."/>
            <person name="Goldman W.E."/>
            <person name="Mardis E.R."/>
            <person name="Taylor J.W."/>
            <person name="McEwen J.G."/>
            <person name="Clay O.K."/>
            <person name="Klein B.S."/>
            <person name="Cuomo C.A."/>
        </authorList>
    </citation>
    <scope>NUCLEOTIDE SEQUENCE [LARGE SCALE GENOMIC DNA]</scope>
    <source>
        <strain evidence="2">UAMH 3008</strain>
    </source>
</reference>
<dbReference type="OrthoDB" id="10039566at2759"/>
<dbReference type="EMBL" id="LCZI01000817">
    <property type="protein sequence ID" value="KKZ64257.1"/>
    <property type="molecule type" value="Genomic_DNA"/>
</dbReference>
<protein>
    <submittedName>
        <fullName evidence="1">Uncharacterized protein</fullName>
    </submittedName>
</protein>
<sequence length="110" mass="11998">MILKLWFYVSTLIEYAKVIPPFPEGDTNLKVVPNTPNRPIITWELVRIAQSASAVHQAHENIIYGNLILGLFCGNLPLGQGVAYDALLKPGNNTISGDGRIDIKSAIANL</sequence>
<evidence type="ECO:0000313" key="1">
    <source>
        <dbReference type="EMBL" id="KKZ64257.1"/>
    </source>
</evidence>
<dbReference type="Proteomes" id="UP000034164">
    <property type="component" value="Unassembled WGS sequence"/>
</dbReference>
<evidence type="ECO:0000313" key="2">
    <source>
        <dbReference type="Proteomes" id="UP000034164"/>
    </source>
</evidence>
<dbReference type="AlphaFoldDB" id="A0A0G2I0X6"/>
<name>A0A0G2I0X6_9EURO</name>
<accession>A0A0G2I0X6</accession>
<comment type="caution">
    <text evidence="1">The sequence shown here is derived from an EMBL/GenBank/DDBJ whole genome shotgun (WGS) entry which is preliminary data.</text>
</comment>
<dbReference type="VEuPathDB" id="FungiDB:EMCG_09768"/>
<organism evidence="1 2">
    <name type="scientific">[Emmonsia] crescens</name>
    <dbReference type="NCBI Taxonomy" id="73230"/>
    <lineage>
        <taxon>Eukaryota</taxon>
        <taxon>Fungi</taxon>
        <taxon>Dikarya</taxon>
        <taxon>Ascomycota</taxon>
        <taxon>Pezizomycotina</taxon>
        <taxon>Eurotiomycetes</taxon>
        <taxon>Eurotiomycetidae</taxon>
        <taxon>Onygenales</taxon>
        <taxon>Ajellomycetaceae</taxon>
        <taxon>Emergomyces</taxon>
    </lineage>
</organism>
<proteinExistence type="predicted"/>